<dbReference type="STRING" id="733.B0186_01755"/>
<protein>
    <recommendedName>
        <fullName evidence="5">Transferrin-binding protein B C-lobe/N-lobe beta barrel domain-containing protein</fullName>
    </recommendedName>
</protein>
<gene>
    <name evidence="3" type="ORF">NCTC1659_01991</name>
</gene>
<keyword evidence="4" id="KW-1185">Reference proteome</keyword>
<feature type="compositionally biased region" description="Basic and acidic residues" evidence="1">
    <location>
        <begin position="52"/>
        <end position="72"/>
    </location>
</feature>
<dbReference type="PROSITE" id="PS51257">
    <property type="entry name" value="PROKAR_LIPOPROTEIN"/>
    <property type="match status" value="1"/>
</dbReference>
<evidence type="ECO:0000313" key="4">
    <source>
        <dbReference type="Proteomes" id="UP000254329"/>
    </source>
</evidence>
<feature type="region of interest" description="Disordered" evidence="1">
    <location>
        <begin position="28"/>
        <end position="72"/>
    </location>
</feature>
<feature type="signal peptide" evidence="2">
    <location>
        <begin position="1"/>
        <end position="29"/>
    </location>
</feature>
<evidence type="ECO:0008006" key="5">
    <source>
        <dbReference type="Google" id="ProtNLM"/>
    </source>
</evidence>
<sequence length="406" mass="44248">MNKHFKMTALAIVVSFGLTGCLTSNDSPADVKPATPIAKEEQGKPQTTPATKLEESKPTTKPEETKPQPEPEKIVNVDSIDSKWRIIKTNGWEPHDYSQVSGAGWPVRGIKTETADACNSPGICDQGNVLQHEYNVYDKSKFLNLAELSQQDGKPFLGLHSGSKTYDNLVGEVVDVRINEAGEMVTSKEKAKAINYLFINQPYSSYGMLYTNQNDISSFALGLSASEAGPYEDINALDAFTVYKVDDKTGKITWNDNVKGNATYKGAVIASVNRAAIIPGDHVGSYKSLREIPKVDGTITLNAHFGESWQDTYVSGELDSKLIGKVDLPKMNLHGGLTKRDTISKKLNDQTTLNGDFYIHFYGKDLNDVAGQMSLGRISSYGVAPNKGDITSYDAAFGGTKQPKSE</sequence>
<dbReference type="Gene3D" id="2.40.160.90">
    <property type="match status" value="1"/>
</dbReference>
<dbReference type="Proteomes" id="UP000254329">
    <property type="component" value="Unassembled WGS sequence"/>
</dbReference>
<dbReference type="EMBL" id="UGHF01000001">
    <property type="protein sequence ID" value="STO60692.1"/>
    <property type="molecule type" value="Genomic_DNA"/>
</dbReference>
<feature type="chain" id="PRO_5030036295" description="Transferrin-binding protein B C-lobe/N-lobe beta barrel domain-containing protein" evidence="2">
    <location>
        <begin position="30"/>
        <end position="406"/>
    </location>
</feature>
<dbReference type="RefSeq" id="WP_078217660.1">
    <property type="nucleotide sequence ID" value="NZ_MUXZ01000005.1"/>
</dbReference>
<reference evidence="3 4" key="1">
    <citation type="submission" date="2018-06" db="EMBL/GenBank/DDBJ databases">
        <authorList>
            <consortium name="Pathogen Informatics"/>
            <person name="Doyle S."/>
        </authorList>
    </citation>
    <scope>NUCLEOTIDE SEQUENCE [LARGE SCALE GENOMIC DNA]</scope>
    <source>
        <strain evidence="3 4">NCTC1659</strain>
    </source>
</reference>
<keyword evidence="2" id="KW-0732">Signal</keyword>
<evidence type="ECO:0000256" key="2">
    <source>
        <dbReference type="SAM" id="SignalP"/>
    </source>
</evidence>
<organism evidence="3 4">
    <name type="scientific">Canicola haemoglobinophilus</name>
    <dbReference type="NCBI Taxonomy" id="733"/>
    <lineage>
        <taxon>Bacteria</taxon>
        <taxon>Pseudomonadati</taxon>
        <taxon>Pseudomonadota</taxon>
        <taxon>Gammaproteobacteria</taxon>
        <taxon>Pasteurellales</taxon>
        <taxon>Pasteurellaceae</taxon>
        <taxon>Canicola</taxon>
    </lineage>
</organism>
<evidence type="ECO:0000313" key="3">
    <source>
        <dbReference type="EMBL" id="STO60692.1"/>
    </source>
</evidence>
<accession>A0A1V4B387</accession>
<evidence type="ECO:0000256" key="1">
    <source>
        <dbReference type="SAM" id="MobiDB-lite"/>
    </source>
</evidence>
<proteinExistence type="predicted"/>
<name>A0A1V4B387_9PAST</name>
<dbReference type="AlphaFoldDB" id="A0A1V4B387"/>